<keyword evidence="1" id="KW-0446">Lipid-binding</keyword>
<dbReference type="PANTHER" id="PTHR33434:SF2">
    <property type="entry name" value="FATTY ACID-BINDING PROTEIN TM_1468"/>
    <property type="match status" value="1"/>
</dbReference>
<dbReference type="Gene3D" id="3.30.1180.10">
    <property type="match status" value="1"/>
</dbReference>
<proteinExistence type="predicted"/>
<gene>
    <name evidence="2" type="primary">grrY</name>
</gene>
<organism evidence="2">
    <name type="scientific">Peptoclostridium acidaminophilum</name>
    <name type="common">Eubacterium acidaminophilum</name>
    <dbReference type="NCBI Taxonomy" id="1731"/>
    <lineage>
        <taxon>Bacteria</taxon>
        <taxon>Bacillati</taxon>
        <taxon>Bacillota</taxon>
        <taxon>Clostridia</taxon>
        <taxon>Peptostreptococcales</taxon>
        <taxon>Peptoclostridiaceae</taxon>
        <taxon>Peptoclostridium</taxon>
    </lineage>
</organism>
<sequence length="280" mass="30857">MDIKIISDSLADIPQETARALDIEVMPLTIIFDDAQYEDGVEITPAEMYKKIGSIRQAAHFILKLTPQKFEEAFRKYVNEGYTVIYIGSSSRASGTFQSALVAKNAVGSEEVHVFDTYLLSYASGMIAVEAARMAKEGKNPEQILKRSQSMKERMGCLFTVDTLDYLKRGGRLSATKAAIGTILNVKPLLTLEDGIVKHLKNVRGTKKALEEMLDIIISEAGESPEQITISHGLDMELFSNLQDMAAERMDMDRIQTSQIGAVIGIHTGPSVAAAFYLKK</sequence>
<dbReference type="InterPro" id="IPR043168">
    <property type="entry name" value="DegV_C"/>
</dbReference>
<dbReference type="GO" id="GO:0008289">
    <property type="term" value="F:lipid binding"/>
    <property type="evidence" value="ECO:0007669"/>
    <property type="project" value="UniProtKB-KW"/>
</dbReference>
<dbReference type="PROSITE" id="PS51482">
    <property type="entry name" value="DEGV"/>
    <property type="match status" value="1"/>
</dbReference>
<name>O32516_PEPAC</name>
<dbReference type="Pfam" id="PF02645">
    <property type="entry name" value="DegV"/>
    <property type="match status" value="1"/>
</dbReference>
<dbReference type="Gene3D" id="3.40.50.10170">
    <property type="match status" value="1"/>
</dbReference>
<dbReference type="SUPFAM" id="SSF82549">
    <property type="entry name" value="DAK1/DegV-like"/>
    <property type="match status" value="1"/>
</dbReference>
<reference evidence="2" key="1">
    <citation type="journal article" date="1999" name="Eur. J. Biochem.">
        <title>Substrate-specific selenoprotein B of glycine reductase from Eubacterium acidaminophilum. Biochemical and molecular analysis.</title>
        <authorList>
            <person name="Wagner M."/>
            <person name="Sonntag D."/>
            <person name="Grimm R."/>
            <person name="Pich A."/>
            <person name="Eckerskorn C."/>
            <person name="Soehling B."/>
            <person name="Andreesen J.R."/>
        </authorList>
    </citation>
    <scope>NUCLEOTIDE SEQUENCE</scope>
</reference>
<evidence type="ECO:0000313" key="2">
    <source>
        <dbReference type="EMBL" id="CAA74648.1"/>
    </source>
</evidence>
<protein>
    <submittedName>
        <fullName evidence="2">Uncharacterized protein grrY</fullName>
    </submittedName>
</protein>
<dbReference type="NCBIfam" id="TIGR00762">
    <property type="entry name" value="DegV"/>
    <property type="match status" value="1"/>
</dbReference>
<dbReference type="AlphaFoldDB" id="O32516"/>
<dbReference type="PANTHER" id="PTHR33434">
    <property type="entry name" value="DEGV DOMAIN-CONTAINING PROTEIN DR_1986-RELATED"/>
    <property type="match status" value="1"/>
</dbReference>
<dbReference type="InterPro" id="IPR050270">
    <property type="entry name" value="DegV_domain_contain"/>
</dbReference>
<dbReference type="InterPro" id="IPR003797">
    <property type="entry name" value="DegV"/>
</dbReference>
<accession>O32516</accession>
<dbReference type="EMBL" id="Y14275">
    <property type="protein sequence ID" value="CAA74648.1"/>
    <property type="molecule type" value="Genomic_DNA"/>
</dbReference>
<evidence type="ECO:0000256" key="1">
    <source>
        <dbReference type="ARBA" id="ARBA00023121"/>
    </source>
</evidence>